<organism evidence="1 2">
    <name type="scientific">Pelagicoccus mobilis</name>
    <dbReference type="NCBI Taxonomy" id="415221"/>
    <lineage>
        <taxon>Bacteria</taxon>
        <taxon>Pseudomonadati</taxon>
        <taxon>Verrucomicrobiota</taxon>
        <taxon>Opitutia</taxon>
        <taxon>Puniceicoccales</taxon>
        <taxon>Pelagicoccaceae</taxon>
        <taxon>Pelagicoccus</taxon>
    </lineage>
</organism>
<dbReference type="RefSeq" id="WP_200353893.1">
    <property type="nucleotide sequence ID" value="NZ_JAENIL010000003.1"/>
</dbReference>
<sequence length="519" mass="58184">MNRSLFLTPLIVSTAIASPRIESDSITTRHDMQLLRDAGAIESAVLTWPWPMGRNAFGESQLDERTYQDGQNRLLSIYRSESELGYRPTETSLSIASDKLPFRSFGHQPREQFEASISQAWLSEWFAGNISIAYADNPLDGDDLRFDGSYLAVALGNWSLALDQVDRWWGPGWDGSLILSNNARPAPAVSLTRISPDAWKTKWLNWIGPWTFTTFMGQLDNEEPLRERPNPDAGKEGEPETILIPWGSDALLFGMRIDFTPFGWKNLDIGLSRTAQWAGEGRPKDWSTFKKLLLGEDNAVNGINSENEPGNQLAGVDYRLRIPGFKIAQYAQLIGEDEDGFLPDANMLLAGIEAWGELESQNATWRAYFEWADTRAGYLRRDPESHPNRDFNTAYNHHIYKSGYRRKGKAIGHAMDGDGIMRSIGGFIVKENGDLWGAKYRNYSLNRDGAGPNSVTIAPKEGQSLELFFELDFSDSPILNFQFSNLRTSGGIHYIDEDNLATGENESDFGGHLTVITSF</sequence>
<proteinExistence type="predicted"/>
<evidence type="ECO:0000313" key="2">
    <source>
        <dbReference type="Proteomes" id="UP000617628"/>
    </source>
</evidence>
<dbReference type="Proteomes" id="UP000617628">
    <property type="component" value="Unassembled WGS sequence"/>
</dbReference>
<dbReference type="InterPro" id="IPR038636">
    <property type="entry name" value="Wzi_sf"/>
</dbReference>
<dbReference type="EMBL" id="JAENIL010000003">
    <property type="protein sequence ID" value="MBK1875674.1"/>
    <property type="molecule type" value="Genomic_DNA"/>
</dbReference>
<evidence type="ECO:0000313" key="1">
    <source>
        <dbReference type="EMBL" id="MBK1875674.1"/>
    </source>
</evidence>
<gene>
    <name evidence="1" type="ORF">JIN87_02280</name>
</gene>
<comment type="caution">
    <text evidence="1">The sequence shown here is derived from an EMBL/GenBank/DDBJ whole genome shotgun (WGS) entry which is preliminary data.</text>
</comment>
<dbReference type="Pfam" id="PF14052">
    <property type="entry name" value="Caps_assemb_Wzi"/>
    <property type="match status" value="1"/>
</dbReference>
<dbReference type="InterPro" id="IPR026950">
    <property type="entry name" value="Caps_assemb_Wzi"/>
</dbReference>
<keyword evidence="2" id="KW-1185">Reference proteome</keyword>
<reference evidence="1" key="1">
    <citation type="submission" date="2021-01" db="EMBL/GenBank/DDBJ databases">
        <title>Modified the classification status of verrucomicrobia.</title>
        <authorList>
            <person name="Feng X."/>
        </authorList>
    </citation>
    <scope>NUCLEOTIDE SEQUENCE</scope>
    <source>
        <strain evidence="1">KCTC 13126</strain>
    </source>
</reference>
<dbReference type="Gene3D" id="2.40.160.130">
    <property type="entry name" value="Capsule assembly protein Wzi"/>
    <property type="match status" value="1"/>
</dbReference>
<name>A0A934VPM4_9BACT</name>
<accession>A0A934VPM4</accession>
<dbReference type="AlphaFoldDB" id="A0A934VPM4"/>
<protein>
    <submittedName>
        <fullName evidence="1">Capsule assembly Wzi family protein</fullName>
    </submittedName>
</protein>